<dbReference type="Pfam" id="PF02769">
    <property type="entry name" value="AIRS_C"/>
    <property type="match status" value="1"/>
</dbReference>
<dbReference type="Gene3D" id="3.30.1330.10">
    <property type="entry name" value="PurM-like, N-terminal domain"/>
    <property type="match status" value="1"/>
</dbReference>
<dbReference type="CDD" id="cd06061">
    <property type="entry name" value="PurM-like1"/>
    <property type="match status" value="1"/>
</dbReference>
<dbReference type="InterPro" id="IPR010918">
    <property type="entry name" value="PurM-like_C_dom"/>
</dbReference>
<dbReference type="InterPro" id="IPR011854">
    <property type="entry name" value="HypE"/>
</dbReference>
<dbReference type="GO" id="GO:0051604">
    <property type="term" value="P:protein maturation"/>
    <property type="evidence" value="ECO:0007669"/>
    <property type="project" value="TreeGrafter"/>
</dbReference>
<dbReference type="PIRSF" id="PIRSF005644">
    <property type="entry name" value="Hdrgns_mtr_HypE"/>
    <property type="match status" value="1"/>
</dbReference>
<dbReference type="AlphaFoldDB" id="A0A8U0HP52"/>
<dbReference type="GeneID" id="72185451"/>
<gene>
    <name evidence="4" type="ORF">M0R89_09590</name>
</gene>
<dbReference type="PANTHER" id="PTHR30303:SF4">
    <property type="entry name" value="HYDROGENASE EXPRESSION_FORMATION PROTEIN HYPE"/>
    <property type="match status" value="1"/>
</dbReference>
<protein>
    <submittedName>
        <fullName evidence="4">AIR synthase family protein</fullName>
    </submittedName>
</protein>
<comment type="similarity">
    <text evidence="1">Belongs to the HypE family.</text>
</comment>
<dbReference type="KEGG" id="halx:M0R89_09590"/>
<proteinExistence type="inferred from homology"/>
<accession>A0A8U0HP52</accession>
<evidence type="ECO:0000259" key="3">
    <source>
        <dbReference type="Pfam" id="PF02769"/>
    </source>
</evidence>
<keyword evidence="5" id="KW-1185">Reference proteome</keyword>
<sequence>MTDLGKVDRAFFDRYIYPNLGADRDDVALGPQHGVDFGVVEVGGRAVVLASDPLSLVPALGFEKAGWFAVHVALSDAAVSGIPPSHLSVTFTLPPEMTDEEFGAVWEAFDREASELGVSVVTGHTARYGGCRYPWVGGATTLAVGDPEEVVRPDGATPGDRLLVTKGPAVEVAGFLVTLFEDAVDLPDSTVEAAKERFWDMSPVRDALTAAAAGPVTAMHDATEGGLRGALVELAEAGGVRLDVNSSAVPVLPGVAESCDFFGIDPWAATSEGTLLLTVESGGAADVLDALESEGIPAAEIGEVREGEGVFVDGERARKPESDPSWAVFEEYAEKVGLE</sequence>
<feature type="domain" description="PurM-like N-terminal" evidence="2">
    <location>
        <begin position="36"/>
        <end position="137"/>
    </location>
</feature>
<dbReference type="Pfam" id="PF00586">
    <property type="entry name" value="AIRS"/>
    <property type="match status" value="1"/>
</dbReference>
<organism evidence="4 5">
    <name type="scientific">Halorussus limi</name>
    <dbReference type="NCBI Taxonomy" id="2938695"/>
    <lineage>
        <taxon>Archaea</taxon>
        <taxon>Methanobacteriati</taxon>
        <taxon>Methanobacteriota</taxon>
        <taxon>Stenosarchaea group</taxon>
        <taxon>Halobacteria</taxon>
        <taxon>Halobacteriales</taxon>
        <taxon>Haladaptataceae</taxon>
        <taxon>Halorussus</taxon>
    </lineage>
</organism>
<evidence type="ECO:0000256" key="1">
    <source>
        <dbReference type="ARBA" id="ARBA00006243"/>
    </source>
</evidence>
<dbReference type="Gene3D" id="3.90.650.10">
    <property type="entry name" value="PurM-like C-terminal domain"/>
    <property type="match status" value="1"/>
</dbReference>
<dbReference type="SUPFAM" id="SSF55326">
    <property type="entry name" value="PurM N-terminal domain-like"/>
    <property type="match status" value="1"/>
</dbReference>
<dbReference type="Proteomes" id="UP000830729">
    <property type="component" value="Chromosome"/>
</dbReference>
<dbReference type="InterPro" id="IPR016188">
    <property type="entry name" value="PurM-like_N"/>
</dbReference>
<name>A0A8U0HP52_9EURY</name>
<dbReference type="EMBL" id="CP096659">
    <property type="protein sequence ID" value="UPV72802.1"/>
    <property type="molecule type" value="Genomic_DNA"/>
</dbReference>
<reference evidence="4 5" key="1">
    <citation type="submission" date="2022-04" db="EMBL/GenBank/DDBJ databases">
        <title>Diverse halophilic archaea isolated from saline environments.</title>
        <authorList>
            <person name="Cui H.-L."/>
        </authorList>
    </citation>
    <scope>NUCLEOTIDE SEQUENCE [LARGE SCALE GENOMIC DNA]</scope>
    <source>
        <strain evidence="4 5">XZYJT49</strain>
    </source>
</reference>
<dbReference type="InterPro" id="IPR036676">
    <property type="entry name" value="PurM-like_C_sf"/>
</dbReference>
<evidence type="ECO:0000259" key="2">
    <source>
        <dbReference type="Pfam" id="PF00586"/>
    </source>
</evidence>
<evidence type="ECO:0000313" key="4">
    <source>
        <dbReference type="EMBL" id="UPV72802.1"/>
    </source>
</evidence>
<dbReference type="SUPFAM" id="SSF56042">
    <property type="entry name" value="PurM C-terminal domain-like"/>
    <property type="match status" value="1"/>
</dbReference>
<evidence type="ECO:0000313" key="5">
    <source>
        <dbReference type="Proteomes" id="UP000830729"/>
    </source>
</evidence>
<feature type="domain" description="PurM-like C-terminal" evidence="3">
    <location>
        <begin position="158"/>
        <end position="312"/>
    </location>
</feature>
<dbReference type="RefSeq" id="WP_248648861.1">
    <property type="nucleotide sequence ID" value="NZ_CP096659.1"/>
</dbReference>
<dbReference type="PANTHER" id="PTHR30303">
    <property type="entry name" value="HYDROGENASE ISOENZYMES FORMATION PROTEIN HYPE"/>
    <property type="match status" value="1"/>
</dbReference>
<dbReference type="InterPro" id="IPR036921">
    <property type="entry name" value="PurM-like_N_sf"/>
</dbReference>